<evidence type="ECO:0000259" key="3">
    <source>
        <dbReference type="Pfam" id="PF04982"/>
    </source>
</evidence>
<feature type="transmembrane region" description="Helical" evidence="2">
    <location>
        <begin position="180"/>
        <end position="202"/>
    </location>
</feature>
<gene>
    <name evidence="4" type="ORF">AAL_07175</name>
</gene>
<keyword evidence="2" id="KW-1133">Transmembrane helix</keyword>
<dbReference type="Pfam" id="PF04982">
    <property type="entry name" value="TM_HPP"/>
    <property type="match status" value="1"/>
</dbReference>
<feature type="region of interest" description="Disordered" evidence="1">
    <location>
        <begin position="223"/>
        <end position="249"/>
    </location>
</feature>
<dbReference type="InterPro" id="IPR058581">
    <property type="entry name" value="TM_HPP"/>
</dbReference>
<keyword evidence="5" id="KW-1185">Reference proteome</keyword>
<proteinExistence type="predicted"/>
<feature type="transmembrane region" description="Helical" evidence="2">
    <location>
        <begin position="112"/>
        <end position="129"/>
    </location>
</feature>
<dbReference type="STRING" id="1081109.A0A167XUQ5"/>
<evidence type="ECO:0000256" key="1">
    <source>
        <dbReference type="SAM" id="MobiDB-lite"/>
    </source>
</evidence>
<feature type="transmembrane region" description="Helical" evidence="2">
    <location>
        <begin position="141"/>
        <end position="160"/>
    </location>
</feature>
<comment type="caution">
    <text evidence="4">The sequence shown here is derived from an EMBL/GenBank/DDBJ whole genome shotgun (WGS) entry which is preliminary data.</text>
</comment>
<organism evidence="4 5">
    <name type="scientific">Moelleriella libera RCEF 2490</name>
    <dbReference type="NCBI Taxonomy" id="1081109"/>
    <lineage>
        <taxon>Eukaryota</taxon>
        <taxon>Fungi</taxon>
        <taxon>Dikarya</taxon>
        <taxon>Ascomycota</taxon>
        <taxon>Pezizomycotina</taxon>
        <taxon>Sordariomycetes</taxon>
        <taxon>Hypocreomycetidae</taxon>
        <taxon>Hypocreales</taxon>
        <taxon>Clavicipitaceae</taxon>
        <taxon>Moelleriella</taxon>
    </lineage>
</organism>
<dbReference type="AlphaFoldDB" id="A0A167XUQ5"/>
<evidence type="ECO:0000313" key="4">
    <source>
        <dbReference type="EMBL" id="KZZ90489.1"/>
    </source>
</evidence>
<keyword evidence="2" id="KW-0812">Transmembrane</keyword>
<name>A0A167XUQ5_9HYPO</name>
<accession>A0A167XUQ5</accession>
<evidence type="ECO:0000313" key="5">
    <source>
        <dbReference type="Proteomes" id="UP000078544"/>
    </source>
</evidence>
<feature type="domain" description="HPP transmembrane region" evidence="3">
    <location>
        <begin position="47"/>
        <end position="211"/>
    </location>
</feature>
<evidence type="ECO:0000256" key="2">
    <source>
        <dbReference type="SAM" id="Phobius"/>
    </source>
</evidence>
<protein>
    <submittedName>
        <fullName evidence="4">HPP family protein</fullName>
    </submittedName>
</protein>
<sequence length="345" mass="37226">MSPTSGRWHFDIDRHLNPWIPPPPWRYLPYPVARFLGFRRRRPQQQQTGNLVAMFWAFIGIMAAILVIQAVSQRVPSFEARGAPMIVGSFGAAAVLEFYSIEAPLAQPRNAVLGQLIAAVSGVAVAKLFRLSPRFDDIRWVGGALACASATCLMALTNTVHPPAGATALLAVVDDSLVRLGWFLVPVMMLGCALMLGVALLVNNVAARRFPMYWWTPEELVGKGRSKVPPPPQPHSRAAGKLEDEEEEASVDDVALPAVPPVARGPSAAPEPKVVVVAAANNNNIEHGANTTHVDNKENTNTAHVVLKPGEIVVPYGMTLSPAERYLLETISSRLTYAGVAETLA</sequence>
<dbReference type="PANTHER" id="PTHR33741">
    <property type="entry name" value="TRANSMEMBRANE PROTEIN DDB_G0269096-RELATED"/>
    <property type="match status" value="1"/>
</dbReference>
<dbReference type="EMBL" id="AZGY01000021">
    <property type="protein sequence ID" value="KZZ90489.1"/>
    <property type="molecule type" value="Genomic_DNA"/>
</dbReference>
<dbReference type="OrthoDB" id="2016548at2759"/>
<keyword evidence="2" id="KW-0472">Membrane</keyword>
<dbReference type="Proteomes" id="UP000078544">
    <property type="component" value="Unassembled WGS sequence"/>
</dbReference>
<dbReference type="PANTHER" id="PTHR33741:SF5">
    <property type="entry name" value="TRANSMEMBRANE PROTEIN DDB_G0269096-RELATED"/>
    <property type="match status" value="1"/>
</dbReference>
<reference evidence="4 5" key="1">
    <citation type="journal article" date="2016" name="Genome Biol. Evol.">
        <title>Divergent and convergent evolution of fungal pathogenicity.</title>
        <authorList>
            <person name="Shang Y."/>
            <person name="Xiao G."/>
            <person name="Zheng P."/>
            <person name="Cen K."/>
            <person name="Zhan S."/>
            <person name="Wang C."/>
        </authorList>
    </citation>
    <scope>NUCLEOTIDE SEQUENCE [LARGE SCALE GENOMIC DNA]</scope>
    <source>
        <strain evidence="4 5">RCEF 2490</strain>
    </source>
</reference>
<dbReference type="InterPro" id="IPR007065">
    <property type="entry name" value="HPP"/>
</dbReference>
<feature type="transmembrane region" description="Helical" evidence="2">
    <location>
        <begin position="51"/>
        <end position="71"/>
    </location>
</feature>